<protein>
    <submittedName>
        <fullName evidence="2 3">Transcriptional regulator</fullName>
    </submittedName>
</protein>
<reference evidence="2 4" key="1">
    <citation type="submission" date="2014-08" db="EMBL/GenBank/DDBJ databases">
        <title>Clostridium innocuum, an unnegligible vancomycin-resistant pathogen causing extra-intestinal infections.</title>
        <authorList>
            <person name="Feng Y."/>
            <person name="Chiu C.-H."/>
        </authorList>
    </citation>
    <scope>NUCLEOTIDE SEQUENCE [LARGE SCALE GENOMIC DNA]</scope>
    <source>
        <strain evidence="2 4">AN88</strain>
    </source>
</reference>
<dbReference type="Pfam" id="PF06445">
    <property type="entry name" value="GyrI-like"/>
    <property type="match status" value="1"/>
</dbReference>
<dbReference type="InterPro" id="IPR011256">
    <property type="entry name" value="Reg_factor_effector_dom_sf"/>
</dbReference>
<dbReference type="GeneID" id="61925553"/>
<dbReference type="SMART" id="SM00871">
    <property type="entry name" value="AraC_E_bind"/>
    <property type="match status" value="1"/>
</dbReference>
<dbReference type="InterPro" id="IPR010499">
    <property type="entry name" value="AraC_E-bd"/>
</dbReference>
<accession>A0A099I6A5</accession>
<dbReference type="Proteomes" id="UP000503330">
    <property type="component" value="Chromosome"/>
</dbReference>
<evidence type="ECO:0000313" key="3">
    <source>
        <dbReference type="EMBL" id="QJA02441.1"/>
    </source>
</evidence>
<dbReference type="EMBL" id="JQIF01000042">
    <property type="protein sequence ID" value="KGJ53255.1"/>
    <property type="molecule type" value="Genomic_DNA"/>
</dbReference>
<name>A0A099I6A5_CLOIN</name>
<feature type="domain" description="AraC effector-binding" evidence="1">
    <location>
        <begin position="3"/>
        <end position="164"/>
    </location>
</feature>
<organism evidence="2 4">
    <name type="scientific">Clostridium innocuum</name>
    <dbReference type="NCBI Taxonomy" id="1522"/>
    <lineage>
        <taxon>Bacteria</taxon>
        <taxon>Bacillati</taxon>
        <taxon>Bacillota</taxon>
        <taxon>Clostridia</taxon>
        <taxon>Eubacteriales</taxon>
        <taxon>Clostridiaceae</taxon>
        <taxon>Clostridium</taxon>
    </lineage>
</organism>
<dbReference type="SUPFAM" id="SSF55136">
    <property type="entry name" value="Probable bacterial effector-binding domain"/>
    <property type="match status" value="1"/>
</dbReference>
<reference evidence="3 5" key="2">
    <citation type="submission" date="2020-02" db="EMBL/GenBank/DDBJ databases">
        <authorList>
            <person name="Kociolek L.K."/>
            <person name="Ozer E.A."/>
        </authorList>
    </citation>
    <scope>NUCLEOTIDE SEQUENCE [LARGE SCALE GENOMIC DNA]</scope>
    <source>
        <strain evidence="3 5">ATCC 14501</strain>
    </source>
</reference>
<dbReference type="Gene3D" id="3.20.80.10">
    <property type="entry name" value="Regulatory factor, effector binding domain"/>
    <property type="match status" value="1"/>
</dbReference>
<gene>
    <name evidence="2" type="ORF">CIAN88_09965</name>
    <name evidence="3" type="ORF">G4D54_08410</name>
</gene>
<proteinExistence type="predicted"/>
<dbReference type="Proteomes" id="UP000030008">
    <property type="component" value="Unassembled WGS sequence"/>
</dbReference>
<evidence type="ECO:0000313" key="4">
    <source>
        <dbReference type="Proteomes" id="UP000030008"/>
    </source>
</evidence>
<dbReference type="InterPro" id="IPR029442">
    <property type="entry name" value="GyrI-like"/>
</dbReference>
<dbReference type="RefSeq" id="WP_002608515.1">
    <property type="nucleotide sequence ID" value="NZ_BAAACC010000019.1"/>
</dbReference>
<evidence type="ECO:0000259" key="1">
    <source>
        <dbReference type="SMART" id="SM00871"/>
    </source>
</evidence>
<sequence length="166" mass="19001">MSEPFHIVERESFRVAGYCIHTTNKRKEGQKAIPRQWEELQTQGQQKELMSHMNQEPFGLFGISVYNTAADDSRKFDHWIAVSSDHAVTGELEEYIVPAATWAVFPCTLDTIGKTEVQAIMKWLPKSDYKPLNSGYITGRMKAKAPDITYYGENDLVEVWVAVEKR</sequence>
<dbReference type="AlphaFoldDB" id="A0A099I6A5"/>
<evidence type="ECO:0000313" key="2">
    <source>
        <dbReference type="EMBL" id="KGJ53255.1"/>
    </source>
</evidence>
<evidence type="ECO:0000313" key="5">
    <source>
        <dbReference type="Proteomes" id="UP000503330"/>
    </source>
</evidence>
<dbReference type="EMBL" id="CP048838">
    <property type="protein sequence ID" value="QJA02441.1"/>
    <property type="molecule type" value="Genomic_DNA"/>
</dbReference>